<evidence type="ECO:0000313" key="2">
    <source>
        <dbReference type="EMBL" id="CBY37831.1"/>
    </source>
</evidence>
<feature type="region of interest" description="Disordered" evidence="1">
    <location>
        <begin position="1"/>
        <end position="45"/>
    </location>
</feature>
<name>E4YQT6_OIKDI</name>
<protein>
    <submittedName>
        <fullName evidence="2">Uncharacterized protein</fullName>
    </submittedName>
</protein>
<evidence type="ECO:0000256" key="1">
    <source>
        <dbReference type="SAM" id="MobiDB-lite"/>
    </source>
</evidence>
<gene>
    <name evidence="2" type="ORF">GSOID_T00031318001</name>
</gene>
<dbReference type="Proteomes" id="UP000011014">
    <property type="component" value="Unassembled WGS sequence"/>
</dbReference>
<sequence>MENESQNADIREYTTPEPAEEESVEIRSEEPYTQGPRVEEKEPWGETELEILKELVKSIEKNLNHGSALPQKAVAFNGATASEKILNLAKEATRILEDSQELPPRALRILQKASEEGIKGFDMLNCFQAIARITQNDAIEMNRRTTSTNKSGIDKLKSEMYEEVQPRLLGLAKEVYDSEVFSSEELCNWARIMEPLETEEIPKDELKTLEKDIEWILTRLWGKAAGSMYRMILAKCDPIRESNSRSSQRMVMAYHIWNLRFKGILKLGFEDRKKQSAVEEDICIAISQAIHSRILYMITNTRCIYPNLLITSARTAYSHLNTLFGKTNPLSVILQDFLANADSNADFTIWEAIRKLRILWPARRNIATIRYDTLNLSAIDDRIEMGLENPDSLINTTYAKRFWHSDPRQTTLTGKRKRTDDDEDLGGNRCRNPIPESARQL</sequence>
<dbReference type="AlphaFoldDB" id="E4YQT6"/>
<dbReference type="EMBL" id="FN655069">
    <property type="protein sequence ID" value="CBY37831.1"/>
    <property type="molecule type" value="Genomic_DNA"/>
</dbReference>
<reference evidence="2" key="1">
    <citation type="journal article" date="2010" name="Science">
        <title>Plasticity of animal genome architecture unmasked by rapid evolution of a pelagic tunicate.</title>
        <authorList>
            <person name="Denoeud F."/>
            <person name="Henriet S."/>
            <person name="Mungpakdee S."/>
            <person name="Aury J.M."/>
            <person name="Da Silva C."/>
            <person name="Brinkmann H."/>
            <person name="Mikhaleva J."/>
            <person name="Olsen L.C."/>
            <person name="Jubin C."/>
            <person name="Canestro C."/>
            <person name="Bouquet J.M."/>
            <person name="Danks G."/>
            <person name="Poulain J."/>
            <person name="Campsteijn C."/>
            <person name="Adamski M."/>
            <person name="Cross I."/>
            <person name="Yadetie F."/>
            <person name="Muffato M."/>
            <person name="Louis A."/>
            <person name="Butcher S."/>
            <person name="Tsagkogeorga G."/>
            <person name="Konrad A."/>
            <person name="Singh S."/>
            <person name="Jensen M.F."/>
            <person name="Cong E.H."/>
            <person name="Eikeseth-Otteraa H."/>
            <person name="Noel B."/>
            <person name="Anthouard V."/>
            <person name="Porcel B.M."/>
            <person name="Kachouri-Lafond R."/>
            <person name="Nishino A."/>
            <person name="Ugolini M."/>
            <person name="Chourrout P."/>
            <person name="Nishida H."/>
            <person name="Aasland R."/>
            <person name="Huzurbazar S."/>
            <person name="Westhof E."/>
            <person name="Delsuc F."/>
            <person name="Lehrach H."/>
            <person name="Reinhardt R."/>
            <person name="Weissenbach J."/>
            <person name="Roy S.W."/>
            <person name="Artiguenave F."/>
            <person name="Postlethwait J.H."/>
            <person name="Manak J.R."/>
            <person name="Thompson E.M."/>
            <person name="Jaillon O."/>
            <person name="Du Pasquier L."/>
            <person name="Boudinot P."/>
            <person name="Liberles D.A."/>
            <person name="Volff J.N."/>
            <person name="Philippe H."/>
            <person name="Lenhard B."/>
            <person name="Roest Crollius H."/>
            <person name="Wincker P."/>
            <person name="Chourrout D."/>
        </authorList>
    </citation>
    <scope>NUCLEOTIDE SEQUENCE [LARGE SCALE GENOMIC DNA]</scope>
</reference>
<accession>E4YQT6</accession>
<organism evidence="2">
    <name type="scientific">Oikopleura dioica</name>
    <name type="common">Tunicate</name>
    <dbReference type="NCBI Taxonomy" id="34765"/>
    <lineage>
        <taxon>Eukaryota</taxon>
        <taxon>Metazoa</taxon>
        <taxon>Chordata</taxon>
        <taxon>Tunicata</taxon>
        <taxon>Appendicularia</taxon>
        <taxon>Copelata</taxon>
        <taxon>Oikopleuridae</taxon>
        <taxon>Oikopleura</taxon>
    </lineage>
</organism>
<proteinExistence type="predicted"/>
<feature type="region of interest" description="Disordered" evidence="1">
    <location>
        <begin position="409"/>
        <end position="441"/>
    </location>
</feature>